<sequence>MEKEYWQQFTATGKVEDYLHYKMTGSKDDAVSASGAAKGLEKERSIGVRDCESDCTDGNGAVYSSGWRV</sequence>
<dbReference type="Proteomes" id="UP000723714">
    <property type="component" value="Unassembled WGS sequence"/>
</dbReference>
<accession>A0ABS6D9J0</accession>
<evidence type="ECO:0000313" key="2">
    <source>
        <dbReference type="Proteomes" id="UP000723714"/>
    </source>
</evidence>
<gene>
    <name evidence="1" type="ORF">HGO97_020990</name>
</gene>
<keyword evidence="2" id="KW-1185">Reference proteome</keyword>
<dbReference type="EMBL" id="JABACJ020000030">
    <property type="protein sequence ID" value="MBU3878282.1"/>
    <property type="molecule type" value="Genomic_DNA"/>
</dbReference>
<proteinExistence type="predicted"/>
<organism evidence="1 2">
    <name type="scientific">Faecalicatena faecalis</name>
    <dbReference type="NCBI Taxonomy" id="2726362"/>
    <lineage>
        <taxon>Bacteria</taxon>
        <taxon>Bacillati</taxon>
        <taxon>Bacillota</taxon>
        <taxon>Clostridia</taxon>
        <taxon>Lachnospirales</taxon>
        <taxon>Lachnospiraceae</taxon>
        <taxon>Faecalicatena</taxon>
    </lineage>
</organism>
<reference evidence="1 2" key="1">
    <citation type="submission" date="2021-06" db="EMBL/GenBank/DDBJ databases">
        <title>Faecalicatena sp. nov. isolated from porcine feces.</title>
        <authorList>
            <person name="Oh B.S."/>
            <person name="Lee J.H."/>
        </authorList>
    </citation>
    <scope>NUCLEOTIDE SEQUENCE [LARGE SCALE GENOMIC DNA]</scope>
    <source>
        <strain evidence="1 2">AGMB00832</strain>
    </source>
</reference>
<protein>
    <recommendedName>
        <fullName evidence="3">YqzL-like protein</fullName>
    </recommendedName>
</protein>
<evidence type="ECO:0000313" key="1">
    <source>
        <dbReference type="EMBL" id="MBU3878282.1"/>
    </source>
</evidence>
<name>A0ABS6D9J0_9FIRM</name>
<evidence type="ECO:0008006" key="3">
    <source>
        <dbReference type="Google" id="ProtNLM"/>
    </source>
</evidence>
<dbReference type="RefSeq" id="WP_216244965.1">
    <property type="nucleotide sequence ID" value="NZ_JABACJ020000030.1"/>
</dbReference>
<comment type="caution">
    <text evidence="1">The sequence shown here is derived from an EMBL/GenBank/DDBJ whole genome shotgun (WGS) entry which is preliminary data.</text>
</comment>